<comment type="caution">
    <text evidence="1">The sequence shown here is derived from an EMBL/GenBank/DDBJ whole genome shotgun (WGS) entry which is preliminary data.</text>
</comment>
<name>W4RX08_9BACI</name>
<protein>
    <submittedName>
        <fullName evidence="1">Uncharacterized protein</fullName>
    </submittedName>
</protein>
<accession>W4RX08</accession>
<organism evidence="1 2">
    <name type="scientific">Mesobacillus boroniphilus JCM 21738</name>
    <dbReference type="NCBI Taxonomy" id="1294265"/>
    <lineage>
        <taxon>Bacteria</taxon>
        <taxon>Bacillati</taxon>
        <taxon>Bacillota</taxon>
        <taxon>Bacilli</taxon>
        <taxon>Bacillales</taxon>
        <taxon>Bacillaceae</taxon>
        <taxon>Mesobacillus</taxon>
    </lineage>
</organism>
<reference evidence="1 2" key="1">
    <citation type="submission" date="2013-12" db="EMBL/GenBank/DDBJ databases">
        <title>NBRP : Genome information of microbial organism related human and environment.</title>
        <authorList>
            <person name="Hattori M."/>
            <person name="Oshima K."/>
            <person name="Inaba H."/>
            <person name="Suda W."/>
            <person name="Sakamoto M."/>
            <person name="Iino T."/>
            <person name="Kitahara M."/>
            <person name="Oshida Y."/>
            <person name="Iida T."/>
            <person name="Kudo T."/>
            <person name="Itoh T."/>
            <person name="Ahmed I."/>
            <person name="Ohkuma M."/>
        </authorList>
    </citation>
    <scope>NUCLEOTIDE SEQUENCE [LARGE SCALE GENOMIC DNA]</scope>
    <source>
        <strain evidence="1 2">JCM 21738</strain>
    </source>
</reference>
<gene>
    <name evidence="1" type="ORF">JCM21738_5284</name>
</gene>
<evidence type="ECO:0000313" key="1">
    <source>
        <dbReference type="EMBL" id="GAE48199.1"/>
    </source>
</evidence>
<dbReference type="AlphaFoldDB" id="W4RX08"/>
<dbReference type="EMBL" id="BAUW01000139">
    <property type="protein sequence ID" value="GAE48199.1"/>
    <property type="molecule type" value="Genomic_DNA"/>
</dbReference>
<sequence length="65" mass="7651">MRLFSPEEVESPTSPGGFYYTSHNAEEGFEHYKNQNSPLFIKQKLNDYEELKHAAISYCERHELL</sequence>
<proteinExistence type="predicted"/>
<evidence type="ECO:0000313" key="2">
    <source>
        <dbReference type="Proteomes" id="UP000018949"/>
    </source>
</evidence>
<dbReference type="Proteomes" id="UP000018949">
    <property type="component" value="Unassembled WGS sequence"/>
</dbReference>
<dbReference type="RefSeq" id="WP_052019831.1">
    <property type="nucleotide sequence ID" value="NZ_BAUW01000139.1"/>
</dbReference>
<keyword evidence="2" id="KW-1185">Reference proteome</keyword>